<protein>
    <submittedName>
        <fullName evidence="5">FHA domain-containing protein</fullName>
    </submittedName>
</protein>
<dbReference type="InterPro" id="IPR008984">
    <property type="entry name" value="SMAD_FHA_dom_sf"/>
</dbReference>
<evidence type="ECO:0000256" key="3">
    <source>
        <dbReference type="SAM" id="Phobius"/>
    </source>
</evidence>
<gene>
    <name evidence="5" type="ORF">JNB61_14705</name>
</gene>
<keyword evidence="6" id="KW-1185">Reference proteome</keyword>
<accession>A0ABS7I360</accession>
<evidence type="ECO:0000256" key="2">
    <source>
        <dbReference type="SAM" id="MobiDB-lite"/>
    </source>
</evidence>
<dbReference type="RefSeq" id="WP_220340098.1">
    <property type="nucleotide sequence ID" value="NZ_JAEUAX010000008.1"/>
</dbReference>
<feature type="region of interest" description="Disordered" evidence="2">
    <location>
        <begin position="333"/>
        <end position="427"/>
    </location>
</feature>
<keyword evidence="3" id="KW-1133">Transmembrane helix</keyword>
<dbReference type="InterPro" id="IPR000253">
    <property type="entry name" value="FHA_dom"/>
</dbReference>
<organism evidence="5 6">
    <name type="scientific">Microbacterium ureisolvens</name>
    <dbReference type="NCBI Taxonomy" id="2781186"/>
    <lineage>
        <taxon>Bacteria</taxon>
        <taxon>Bacillati</taxon>
        <taxon>Actinomycetota</taxon>
        <taxon>Actinomycetes</taxon>
        <taxon>Micrococcales</taxon>
        <taxon>Microbacteriaceae</taxon>
        <taxon>Microbacterium</taxon>
    </lineage>
</organism>
<feature type="transmembrane region" description="Helical" evidence="3">
    <location>
        <begin position="65"/>
        <end position="85"/>
    </location>
</feature>
<keyword evidence="3" id="KW-0812">Transmembrane</keyword>
<keyword evidence="3" id="KW-0472">Membrane</keyword>
<feature type="compositionally biased region" description="Low complexity" evidence="2">
    <location>
        <begin position="333"/>
        <end position="354"/>
    </location>
</feature>
<keyword evidence="1" id="KW-0597">Phosphoprotein</keyword>
<dbReference type="Gene3D" id="2.60.200.20">
    <property type="match status" value="1"/>
</dbReference>
<name>A0ABS7I360_9MICO</name>
<evidence type="ECO:0000313" key="6">
    <source>
        <dbReference type="Proteomes" id="UP000777440"/>
    </source>
</evidence>
<evidence type="ECO:0000259" key="4">
    <source>
        <dbReference type="PROSITE" id="PS50006"/>
    </source>
</evidence>
<comment type="caution">
    <text evidence="5">The sequence shown here is derived from an EMBL/GenBank/DDBJ whole genome shotgun (WGS) entry which is preliminary data.</text>
</comment>
<dbReference type="SUPFAM" id="SSF49879">
    <property type="entry name" value="SMAD/FHA domain"/>
    <property type="match status" value="1"/>
</dbReference>
<dbReference type="EMBL" id="JAEUAX010000008">
    <property type="protein sequence ID" value="MBW9111029.1"/>
    <property type="molecule type" value="Genomic_DNA"/>
</dbReference>
<feature type="region of interest" description="Disordered" evidence="2">
    <location>
        <begin position="248"/>
        <end position="285"/>
    </location>
</feature>
<feature type="transmembrane region" description="Helical" evidence="3">
    <location>
        <begin position="6"/>
        <end position="31"/>
    </location>
</feature>
<dbReference type="CDD" id="cd00060">
    <property type="entry name" value="FHA"/>
    <property type="match status" value="1"/>
</dbReference>
<dbReference type="Proteomes" id="UP000777440">
    <property type="component" value="Unassembled WGS sequence"/>
</dbReference>
<feature type="compositionally biased region" description="Pro residues" evidence="2">
    <location>
        <begin position="164"/>
        <end position="176"/>
    </location>
</feature>
<feature type="transmembrane region" description="Helical" evidence="3">
    <location>
        <begin position="92"/>
        <end position="116"/>
    </location>
</feature>
<feature type="domain" description="FHA" evidence="4">
    <location>
        <begin position="462"/>
        <end position="514"/>
    </location>
</feature>
<dbReference type="PROSITE" id="PS50006">
    <property type="entry name" value="FHA_DOMAIN"/>
    <property type="match status" value="1"/>
</dbReference>
<reference evidence="5 6" key="1">
    <citation type="journal article" date="2021" name="MBio">
        <title>Poor Competitiveness of Bradyrhizobium in Pigeon Pea Root Colonization in Indian Soils.</title>
        <authorList>
            <person name="Chalasani D."/>
            <person name="Basu A."/>
            <person name="Pullabhotla S.V.S.R.N."/>
            <person name="Jorrin B."/>
            <person name="Neal A.L."/>
            <person name="Poole P.S."/>
            <person name="Podile A.R."/>
            <person name="Tkacz A."/>
        </authorList>
    </citation>
    <scope>NUCLEOTIDE SEQUENCE [LARGE SCALE GENOMIC DNA]</scope>
    <source>
        <strain evidence="5 6">HU12</strain>
    </source>
</reference>
<dbReference type="InterPro" id="IPR043739">
    <property type="entry name" value="DUF5684"/>
</dbReference>
<sequence length="550" mass="55726">MNAPDATAAVVGTLISLLLFAGLYVWTALALSAVFRKSGVEAWQAWVPVLNTIVLLRLAGLSPWLVILAFIPFVNIAFLVVWAIALFRVNVAFGYGAGMTVLGFLAFPVWASIVGWGSARWVGRETDAATRASFGAGARRTPGEAGLASLPPFPASARTDAPTAYPPAPPAFPPAPTSAGDGFAPPSGYAQPAPGAAPAAPAPAMPPAPPAPPVAHAPVTSAVPVNPAVPGISAPPAAAASVSGEADVAPPAAGWTPPPLPGRPVSAPPAEMSGNGNGNGSGDADRWQGFALDGIDLSDEVTGAVPGAPAPISAVPATPLAAVPPAAAAAATAGPARTAAEPFTAPEAATTGEEGITRPPVTRVPAPSASNEDHEPWAPARSPMSEADAFPEASGPVSAISGAPDAGSPRSARSSVSAFHTKPEIPDDQDTLEETIIARRKRTDWALVPPTGEPVALSSEVVILGRRPAADPEHPGAQLVSIQDGTVSKTHARLQLRDDKWYVTDLDSTNGVLFATVMGTEVEAPAGVEVEAGDRFLLGDAEVRLRRSDG</sequence>
<dbReference type="Pfam" id="PF18936">
    <property type="entry name" value="DUF5684"/>
    <property type="match status" value="1"/>
</dbReference>
<feature type="region of interest" description="Disordered" evidence="2">
    <location>
        <begin position="158"/>
        <end position="206"/>
    </location>
</feature>
<feature type="compositionally biased region" description="Low complexity" evidence="2">
    <location>
        <begin position="184"/>
        <end position="199"/>
    </location>
</feature>
<dbReference type="Pfam" id="PF00498">
    <property type="entry name" value="FHA"/>
    <property type="match status" value="1"/>
</dbReference>
<evidence type="ECO:0000256" key="1">
    <source>
        <dbReference type="ARBA" id="ARBA00022553"/>
    </source>
</evidence>
<proteinExistence type="predicted"/>
<evidence type="ECO:0000313" key="5">
    <source>
        <dbReference type="EMBL" id="MBW9111029.1"/>
    </source>
</evidence>